<dbReference type="OrthoDB" id="9758917at2"/>
<evidence type="ECO:0000256" key="1">
    <source>
        <dbReference type="ARBA" id="ARBA00004418"/>
    </source>
</evidence>
<dbReference type="Pfam" id="PF17820">
    <property type="entry name" value="PDZ_6"/>
    <property type="match status" value="1"/>
</dbReference>
<feature type="domain" description="PDZ" evidence="11">
    <location>
        <begin position="296"/>
        <end position="361"/>
    </location>
</feature>
<evidence type="ECO:0000259" key="11">
    <source>
        <dbReference type="PROSITE" id="PS50106"/>
    </source>
</evidence>
<feature type="domain" description="PDZ" evidence="11">
    <location>
        <begin position="395"/>
        <end position="478"/>
    </location>
</feature>
<dbReference type="PROSITE" id="PS50106">
    <property type="entry name" value="PDZ"/>
    <property type="match status" value="2"/>
</dbReference>
<dbReference type="Gene3D" id="2.30.42.10">
    <property type="match status" value="2"/>
</dbReference>
<dbReference type="GO" id="GO:0006508">
    <property type="term" value="P:proteolysis"/>
    <property type="evidence" value="ECO:0007669"/>
    <property type="project" value="UniProtKB-KW"/>
</dbReference>
<feature type="binding site" evidence="9">
    <location>
        <begin position="281"/>
        <end position="285"/>
    </location>
    <ligand>
        <name>substrate</name>
    </ligand>
</feature>
<dbReference type="EMBL" id="SADE01000004">
    <property type="protein sequence ID" value="RVU33627.1"/>
    <property type="molecule type" value="Genomic_DNA"/>
</dbReference>
<dbReference type="NCBIfam" id="TIGR02037">
    <property type="entry name" value="degP_htrA_DO"/>
    <property type="match status" value="1"/>
</dbReference>
<dbReference type="SMART" id="SM00228">
    <property type="entry name" value="PDZ"/>
    <property type="match status" value="2"/>
</dbReference>
<name>A0A3S2W1S6_9PROT</name>
<evidence type="ECO:0000256" key="4">
    <source>
        <dbReference type="ARBA" id="ARBA00022737"/>
    </source>
</evidence>
<accession>A0A3S2W1S6</accession>
<evidence type="ECO:0000256" key="8">
    <source>
        <dbReference type="PIRSR" id="PIRSR611782-1"/>
    </source>
</evidence>
<evidence type="ECO:0000313" key="13">
    <source>
        <dbReference type="Proteomes" id="UP000287447"/>
    </source>
</evidence>
<dbReference type="SUPFAM" id="SSF50494">
    <property type="entry name" value="Trypsin-like serine proteases"/>
    <property type="match status" value="1"/>
</dbReference>
<feature type="signal peptide" evidence="10">
    <location>
        <begin position="1"/>
        <end position="33"/>
    </location>
</feature>
<dbReference type="Proteomes" id="UP000287447">
    <property type="component" value="Unassembled WGS sequence"/>
</dbReference>
<evidence type="ECO:0000256" key="6">
    <source>
        <dbReference type="ARBA" id="ARBA00022801"/>
    </source>
</evidence>
<feature type="binding site" evidence="9">
    <location>
        <position position="120"/>
    </location>
    <ligand>
        <name>substrate</name>
    </ligand>
</feature>
<dbReference type="AlphaFoldDB" id="A0A3S2W1S6"/>
<feature type="active site" description="Charge relay system" evidence="8">
    <location>
        <position position="120"/>
    </location>
</feature>
<dbReference type="InterPro" id="IPR036034">
    <property type="entry name" value="PDZ_sf"/>
</dbReference>
<dbReference type="PANTHER" id="PTHR43343:SF3">
    <property type="entry name" value="PROTEASE DO-LIKE 8, CHLOROPLASTIC"/>
    <property type="match status" value="1"/>
</dbReference>
<evidence type="ECO:0000256" key="5">
    <source>
        <dbReference type="ARBA" id="ARBA00022764"/>
    </source>
</evidence>
<feature type="binding site" evidence="9">
    <location>
        <begin position="224"/>
        <end position="226"/>
    </location>
    <ligand>
        <name>substrate</name>
    </ligand>
</feature>
<keyword evidence="13" id="KW-1185">Reference proteome</keyword>
<organism evidence="12 13">
    <name type="scientific">Hwanghaeella grinnelliae</name>
    <dbReference type="NCBI Taxonomy" id="2500179"/>
    <lineage>
        <taxon>Bacteria</taxon>
        <taxon>Pseudomonadati</taxon>
        <taxon>Pseudomonadota</taxon>
        <taxon>Alphaproteobacteria</taxon>
        <taxon>Rhodospirillales</taxon>
        <taxon>Rhodospirillaceae</taxon>
        <taxon>Hwanghaeella</taxon>
    </lineage>
</organism>
<keyword evidence="3 10" id="KW-0732">Signal</keyword>
<keyword evidence="5" id="KW-0574">Periplasm</keyword>
<dbReference type="PRINTS" id="PR00834">
    <property type="entry name" value="PROTEASES2C"/>
</dbReference>
<dbReference type="InterPro" id="IPR001478">
    <property type="entry name" value="PDZ"/>
</dbReference>
<dbReference type="SUPFAM" id="SSF50156">
    <property type="entry name" value="PDZ domain-like"/>
    <property type="match status" value="2"/>
</dbReference>
<keyword evidence="2 12" id="KW-0645">Protease</keyword>
<gene>
    <name evidence="12" type="ORF">EOI86_20940</name>
</gene>
<dbReference type="RefSeq" id="WP_127767657.1">
    <property type="nucleotide sequence ID" value="NZ_SADE01000004.1"/>
</dbReference>
<keyword evidence="7" id="KW-0720">Serine protease</keyword>
<reference evidence="13" key="1">
    <citation type="submission" date="2019-01" db="EMBL/GenBank/DDBJ databases">
        <title>Gri0909 isolated from a small marine red alga.</title>
        <authorList>
            <person name="Kim J."/>
            <person name="Jeong S.E."/>
            <person name="Jeon C.O."/>
        </authorList>
    </citation>
    <scope>NUCLEOTIDE SEQUENCE [LARGE SCALE GENOMIC DNA]</scope>
    <source>
        <strain evidence="13">Gri0909</strain>
    </source>
</reference>
<dbReference type="InterPro" id="IPR051201">
    <property type="entry name" value="Chloro_Bact_Ser_Proteases"/>
</dbReference>
<feature type="active site" description="Charge relay system" evidence="8">
    <location>
        <position position="226"/>
    </location>
</feature>
<feature type="chain" id="PRO_5039678399" evidence="10">
    <location>
        <begin position="34"/>
        <end position="478"/>
    </location>
</feature>
<sequence>MTMPKKKTVRFSIVTRMALAMTLMVGLSAAAMAKEVPENEQEITLSFAPIVRATSPAVVNIYTSKVVRQRGNRLFDDPFFQRFFGDSFPFSIGPSRDRVENSLGSGVILRNDGIVVTNHHVIGGADEIKVVLTDKREFSADILLSDERTDIAVLQLKDPKGDLPVIEFGDSDDLEVGDLVLAIGNPFGVGQTVTSGIVSGLARTSVGITDFRSFIQTDAAINPGNSGGALVDIKGRLVGINTAIFSKSGGSQGIGFAVPANMVRRVVGSAIAGEPLIRPWLGFSGRDVDAEISEAMGLETPGGVIVENVHPTGPADDAGLERGDIIIEVEGRPVDDGQGLRFYFATRELGGTVSITALRDGKPVNMEFALMAPPEVPPRDRTDIVGNFPISGIRVVNLSPRVADEMGIPTDLTGVIVEGVQRGSVAHRAGIRPLDIITEVNGEEITLVSALVKIVEDSPPEWLVVLNRQGERLVLEVR</sequence>
<dbReference type="InterPro" id="IPR041489">
    <property type="entry name" value="PDZ_6"/>
</dbReference>
<protein>
    <submittedName>
        <fullName evidence="12">DegQ family serine endoprotease</fullName>
    </submittedName>
</protein>
<dbReference type="Pfam" id="PF13180">
    <property type="entry name" value="PDZ_2"/>
    <property type="match status" value="1"/>
</dbReference>
<feature type="active site" description="Charge relay system" evidence="8">
    <location>
        <position position="150"/>
    </location>
</feature>
<dbReference type="Gene3D" id="2.40.10.120">
    <property type="match status" value="1"/>
</dbReference>
<evidence type="ECO:0000313" key="12">
    <source>
        <dbReference type="EMBL" id="RVU33627.1"/>
    </source>
</evidence>
<comment type="subcellular location">
    <subcellularLocation>
        <location evidence="1">Periplasm</location>
    </subcellularLocation>
</comment>
<dbReference type="GO" id="GO:0042597">
    <property type="term" value="C:periplasmic space"/>
    <property type="evidence" value="ECO:0007669"/>
    <property type="project" value="UniProtKB-SubCell"/>
</dbReference>
<evidence type="ECO:0000256" key="9">
    <source>
        <dbReference type="PIRSR" id="PIRSR611782-2"/>
    </source>
</evidence>
<keyword evidence="6" id="KW-0378">Hydrolase</keyword>
<dbReference type="InterPro" id="IPR011782">
    <property type="entry name" value="Pept_S1C_Do"/>
</dbReference>
<proteinExistence type="predicted"/>
<dbReference type="InterPro" id="IPR001940">
    <property type="entry name" value="Peptidase_S1C"/>
</dbReference>
<comment type="caution">
    <text evidence="12">The sequence shown here is derived from an EMBL/GenBank/DDBJ whole genome shotgun (WGS) entry which is preliminary data.</text>
</comment>
<evidence type="ECO:0000256" key="2">
    <source>
        <dbReference type="ARBA" id="ARBA00022670"/>
    </source>
</evidence>
<dbReference type="Pfam" id="PF13365">
    <property type="entry name" value="Trypsin_2"/>
    <property type="match status" value="1"/>
</dbReference>
<evidence type="ECO:0000256" key="3">
    <source>
        <dbReference type="ARBA" id="ARBA00022729"/>
    </source>
</evidence>
<dbReference type="InterPro" id="IPR009003">
    <property type="entry name" value="Peptidase_S1_PA"/>
</dbReference>
<keyword evidence="4" id="KW-0677">Repeat</keyword>
<evidence type="ECO:0000256" key="10">
    <source>
        <dbReference type="SAM" id="SignalP"/>
    </source>
</evidence>
<dbReference type="GO" id="GO:0004252">
    <property type="term" value="F:serine-type endopeptidase activity"/>
    <property type="evidence" value="ECO:0007669"/>
    <property type="project" value="InterPro"/>
</dbReference>
<evidence type="ECO:0000256" key="7">
    <source>
        <dbReference type="ARBA" id="ARBA00022825"/>
    </source>
</evidence>
<feature type="binding site" evidence="9">
    <location>
        <position position="150"/>
    </location>
    <ligand>
        <name>substrate</name>
    </ligand>
</feature>
<dbReference type="PANTHER" id="PTHR43343">
    <property type="entry name" value="PEPTIDASE S12"/>
    <property type="match status" value="1"/>
</dbReference>